<organism evidence="3 4">
    <name type="scientific">Polarella glacialis</name>
    <name type="common">Dinoflagellate</name>
    <dbReference type="NCBI Taxonomy" id="89957"/>
    <lineage>
        <taxon>Eukaryota</taxon>
        <taxon>Sar</taxon>
        <taxon>Alveolata</taxon>
        <taxon>Dinophyceae</taxon>
        <taxon>Suessiales</taxon>
        <taxon>Suessiaceae</taxon>
        <taxon>Polarella</taxon>
    </lineage>
</organism>
<dbReference type="Proteomes" id="UP000654075">
    <property type="component" value="Unassembled WGS sequence"/>
</dbReference>
<dbReference type="GO" id="GO:0016887">
    <property type="term" value="F:ATP hydrolysis activity"/>
    <property type="evidence" value="ECO:0007669"/>
    <property type="project" value="InterPro"/>
</dbReference>
<evidence type="ECO:0000259" key="2">
    <source>
        <dbReference type="Pfam" id="PF07728"/>
    </source>
</evidence>
<feature type="domain" description="ATPase dynein-related AAA" evidence="2">
    <location>
        <begin position="8"/>
        <end position="141"/>
    </location>
</feature>
<dbReference type="InterPro" id="IPR039891">
    <property type="entry name" value="VWA8"/>
</dbReference>
<dbReference type="AlphaFoldDB" id="A0A813DR48"/>
<dbReference type="Gene3D" id="3.40.50.300">
    <property type="entry name" value="P-loop containing nucleotide triphosphate hydrolases"/>
    <property type="match status" value="2"/>
</dbReference>
<feature type="compositionally biased region" description="Basic and acidic residues" evidence="1">
    <location>
        <begin position="652"/>
        <end position="664"/>
    </location>
</feature>
<dbReference type="InterPro" id="IPR011704">
    <property type="entry name" value="ATPase_dyneun-rel_AAA"/>
</dbReference>
<protein>
    <recommendedName>
        <fullName evidence="2">ATPase dynein-related AAA domain-containing protein</fullName>
    </recommendedName>
</protein>
<evidence type="ECO:0000313" key="3">
    <source>
        <dbReference type="EMBL" id="CAE8591731.1"/>
    </source>
</evidence>
<dbReference type="EMBL" id="CAJNNV010005158">
    <property type="protein sequence ID" value="CAE8591731.1"/>
    <property type="molecule type" value="Genomic_DNA"/>
</dbReference>
<dbReference type="GO" id="GO:0005524">
    <property type="term" value="F:ATP binding"/>
    <property type="evidence" value="ECO:0007669"/>
    <property type="project" value="InterPro"/>
</dbReference>
<reference evidence="3" key="1">
    <citation type="submission" date="2021-02" db="EMBL/GenBank/DDBJ databases">
        <authorList>
            <person name="Dougan E. K."/>
            <person name="Rhodes N."/>
            <person name="Thang M."/>
            <person name="Chan C."/>
        </authorList>
    </citation>
    <scope>NUCLEOTIDE SEQUENCE</scope>
</reference>
<feature type="non-terminal residue" evidence="3">
    <location>
        <position position="676"/>
    </location>
</feature>
<keyword evidence="4" id="KW-1185">Reference proteome</keyword>
<dbReference type="InterPro" id="IPR027417">
    <property type="entry name" value="P-loop_NTPase"/>
</dbReference>
<accession>A0A813DR48</accession>
<comment type="caution">
    <text evidence="3">The sequence shown here is derived from an EMBL/GenBank/DDBJ whole genome shotgun (WGS) entry which is preliminary data.</text>
</comment>
<feature type="region of interest" description="Disordered" evidence="1">
    <location>
        <begin position="652"/>
        <end position="676"/>
    </location>
</feature>
<dbReference type="Pfam" id="PF07728">
    <property type="entry name" value="AAA_5"/>
    <property type="match status" value="2"/>
</dbReference>
<dbReference type="GO" id="GO:0005737">
    <property type="term" value="C:cytoplasm"/>
    <property type="evidence" value="ECO:0007669"/>
    <property type="project" value="TreeGrafter"/>
</dbReference>
<dbReference type="OrthoDB" id="5186at2759"/>
<sequence>MHLRLAWCELLGREVEYLALSRDTTESDLKQRREIRGGSLLWADQPPVRAAREGRVLILDGLEKAERNVLPTLNNLLENREMSLQDGTFLTSPERFDSLALADTEGARLVRVHQDFRVIALGLPVPVFPGFPLDPPLRSRFQARHVGPPSLPLQLAELRSKFPGVPLEVLEALASFCDAVAQMSSAGSEVPGPKPWPVPDSVLALACASLARFPAEPAARMLHRAYPYSLLPAEAAKACSDSLVLLRLYGGDEPSGVYPAVDVQSESEHSDALVLSLASGEGGGKEPLRVRLLGGGGSLSLAVPAPLVDTATHSALLSEALQVAAEGRSVCFVGPAGEGKSALARRFAAVLGFPSAKVFTLHVYKDMTSRDLFQRRSTDASGDTRWEPSPLLTAALTGGLCVLDGLQRLRPDTLAALQTLCSDQDVDLPDGTRLCRPDRFEAARVAGGAVHGSSARLPLGLLCRPTEVESSGSQSGAESDQQRWLQPVHGNFRLVALALPPGQKPADQWLSAELLPLFGWIVVPRLASEERAAVLATRCPSPQLPRILRLAGRANLFSCKAMCTAQDAAADTVRINLPMLAEQDKPVSRWDAGDGRFVEMYEGSRLVVGAADKEEADRTIEEWTQWRQMSPRGAQRASEVQAVAAAAEQARLAREQEERGRVEAQKQALGEAVVAK</sequence>
<evidence type="ECO:0000256" key="1">
    <source>
        <dbReference type="SAM" id="MobiDB-lite"/>
    </source>
</evidence>
<name>A0A813DR48_POLGL</name>
<dbReference type="PANTHER" id="PTHR21610:SF9">
    <property type="entry name" value="VON WILLEBRAND FACTOR A DOMAIN-CONTAINING PROTEIN 8"/>
    <property type="match status" value="1"/>
</dbReference>
<evidence type="ECO:0000313" key="4">
    <source>
        <dbReference type="Proteomes" id="UP000654075"/>
    </source>
</evidence>
<gene>
    <name evidence="3" type="ORF">PGLA1383_LOCUS10396</name>
</gene>
<feature type="domain" description="ATPase dynein-related AAA" evidence="2">
    <location>
        <begin position="330"/>
        <end position="515"/>
    </location>
</feature>
<dbReference type="SUPFAM" id="SSF52540">
    <property type="entry name" value="P-loop containing nucleoside triphosphate hydrolases"/>
    <property type="match status" value="2"/>
</dbReference>
<proteinExistence type="predicted"/>
<dbReference type="PANTHER" id="PTHR21610">
    <property type="entry name" value="VON WILLEBRAND FACTOR A DOMAIN-CONTAINING PROTEIN 8"/>
    <property type="match status" value="1"/>
</dbReference>